<protein>
    <recommendedName>
        <fullName evidence="4">UDP-glucose 4-epimerase</fullName>
        <ecNumber evidence="3">5.1.3.2</ecNumber>
    </recommendedName>
    <alternativeName>
        <fullName evidence="8">Galactowaldenase</fullName>
    </alternativeName>
    <alternativeName>
        <fullName evidence="7">UDP-galactose 4-epimerase</fullName>
    </alternativeName>
</protein>
<evidence type="ECO:0000256" key="3">
    <source>
        <dbReference type="ARBA" id="ARBA00013189"/>
    </source>
</evidence>
<proteinExistence type="inferred from homology"/>
<comment type="similarity">
    <text evidence="2">Belongs to the polysaccharide synthase family.</text>
</comment>
<dbReference type="EC" id="5.1.3.2" evidence="3"/>
<dbReference type="PANTHER" id="PTHR43318">
    <property type="entry name" value="UDP-N-ACETYLGLUCOSAMINE 4,6-DEHYDRATASE"/>
    <property type="match status" value="1"/>
</dbReference>
<dbReference type="CDD" id="cd05237">
    <property type="entry name" value="UDP_invert_4-6DH_SDR_e"/>
    <property type="match status" value="1"/>
</dbReference>
<organism evidence="11 12">
    <name type="scientific">Fusobacterium mortiferum</name>
    <dbReference type="NCBI Taxonomy" id="850"/>
    <lineage>
        <taxon>Bacteria</taxon>
        <taxon>Fusobacteriati</taxon>
        <taxon>Fusobacteriota</taxon>
        <taxon>Fusobacteriia</taxon>
        <taxon>Fusobacteriales</taxon>
        <taxon>Fusobacteriaceae</taxon>
        <taxon>Fusobacterium</taxon>
    </lineage>
</organism>
<evidence type="ECO:0000256" key="2">
    <source>
        <dbReference type="ARBA" id="ARBA00007430"/>
    </source>
</evidence>
<dbReference type="InterPro" id="IPR051203">
    <property type="entry name" value="Polysaccharide_Synthase-Rel"/>
</dbReference>
<dbReference type="InterPro" id="IPR003869">
    <property type="entry name" value="Polysac_CapD-like"/>
</dbReference>
<dbReference type="Pfam" id="PF08485">
    <property type="entry name" value="Polysacc_syn_2C"/>
    <property type="match status" value="1"/>
</dbReference>
<keyword evidence="6" id="KW-0413">Isomerase</keyword>
<sequence length="343" mass="38917">MSLFTNKTLLITGGTGSFGNAVLRRFLKTDIGEIRIFSRDEKKQDDMRKLYNNPKLKFYIGDVRDYNSVLDAMRGVDFVFHAAALKQVPSCEFYPIQAVQTNVLGTENVLNAAIASGVKRVVCLSTDKAAYPINAMGMSKALMEKVIVAKGRNLKDSETMICLTRYGNVMASRGSVIPLFIDQMRKGNPITITDPNMTRFMMSLDEAVDLVLFAFENGKSGDTFVQKSPASTVELLANTLKNLFNKPEHEIKIIGTRHGEKLYEVLMTKEERVRAIDMGNYFRVPADDRDLNYSKYFEDGQEVITQAEEYNSHNTYRLNEEELKKMLLDLYEIQDELKEFGVK</sequence>
<keyword evidence="5" id="KW-0448">Lipopolysaccharide biosynthesis</keyword>
<evidence type="ECO:0000256" key="8">
    <source>
        <dbReference type="ARBA" id="ARBA00033067"/>
    </source>
</evidence>
<evidence type="ECO:0000259" key="10">
    <source>
        <dbReference type="Pfam" id="PF08485"/>
    </source>
</evidence>
<dbReference type="EMBL" id="JACJLT010000004">
    <property type="protein sequence ID" value="MBM6874210.1"/>
    <property type="molecule type" value="Genomic_DNA"/>
</dbReference>
<dbReference type="Gene3D" id="3.40.50.720">
    <property type="entry name" value="NAD(P)-binding Rossmann-like Domain"/>
    <property type="match status" value="1"/>
</dbReference>
<feature type="domain" description="UDP-glucose 4-epimerase CapD C-terminal" evidence="10">
    <location>
        <begin position="287"/>
        <end position="334"/>
    </location>
</feature>
<evidence type="ECO:0000313" key="11">
    <source>
        <dbReference type="EMBL" id="MBM6874210.1"/>
    </source>
</evidence>
<dbReference type="SUPFAM" id="SSF51735">
    <property type="entry name" value="NAD(P)-binding Rossmann-fold domains"/>
    <property type="match status" value="1"/>
</dbReference>
<dbReference type="Proteomes" id="UP000728968">
    <property type="component" value="Unassembled WGS sequence"/>
</dbReference>
<evidence type="ECO:0000256" key="4">
    <source>
        <dbReference type="ARBA" id="ARBA00018569"/>
    </source>
</evidence>
<dbReference type="InterPro" id="IPR013692">
    <property type="entry name" value="CapD_C"/>
</dbReference>
<evidence type="ECO:0000259" key="9">
    <source>
        <dbReference type="Pfam" id="PF02719"/>
    </source>
</evidence>
<comment type="catalytic activity">
    <reaction evidence="1">
        <text>UDP-alpha-D-glucose = UDP-alpha-D-galactose</text>
        <dbReference type="Rhea" id="RHEA:22168"/>
        <dbReference type="ChEBI" id="CHEBI:58885"/>
        <dbReference type="ChEBI" id="CHEBI:66914"/>
        <dbReference type="EC" id="5.1.3.2"/>
    </reaction>
</comment>
<evidence type="ECO:0000256" key="6">
    <source>
        <dbReference type="ARBA" id="ARBA00023235"/>
    </source>
</evidence>
<name>A0ABS2G094_FUSMR</name>
<reference evidence="11 12" key="1">
    <citation type="journal article" date="2021" name="Sci. Rep.">
        <title>The distribution of antibiotic resistance genes in chicken gut microbiota commensals.</title>
        <authorList>
            <person name="Juricova H."/>
            <person name="Matiasovicova J."/>
            <person name="Kubasova T."/>
            <person name="Cejkova D."/>
            <person name="Rychlik I."/>
        </authorList>
    </citation>
    <scope>NUCLEOTIDE SEQUENCE [LARGE SCALE GENOMIC DNA]</scope>
    <source>
        <strain evidence="11 12">An425</strain>
    </source>
</reference>
<evidence type="ECO:0000313" key="12">
    <source>
        <dbReference type="Proteomes" id="UP000728968"/>
    </source>
</evidence>
<accession>A0ABS2G094</accession>
<dbReference type="RefSeq" id="WP_204715501.1">
    <property type="nucleotide sequence ID" value="NZ_JACJLT010000004.1"/>
</dbReference>
<keyword evidence="12" id="KW-1185">Reference proteome</keyword>
<evidence type="ECO:0000256" key="7">
    <source>
        <dbReference type="ARBA" id="ARBA00031367"/>
    </source>
</evidence>
<comment type="caution">
    <text evidence="11">The sequence shown here is derived from an EMBL/GenBank/DDBJ whole genome shotgun (WGS) entry which is preliminary data.</text>
</comment>
<evidence type="ECO:0000256" key="5">
    <source>
        <dbReference type="ARBA" id="ARBA00022985"/>
    </source>
</evidence>
<gene>
    <name evidence="11" type="ORF">H6A04_00800</name>
</gene>
<feature type="domain" description="Polysaccharide biosynthesis protein CapD-like" evidence="9">
    <location>
        <begin position="9"/>
        <end position="284"/>
    </location>
</feature>
<dbReference type="InterPro" id="IPR036291">
    <property type="entry name" value="NAD(P)-bd_dom_sf"/>
</dbReference>
<dbReference type="PANTHER" id="PTHR43318:SF2">
    <property type="entry name" value="UDP-N-ACETYLGLUCOSAMINE 4,6-DEHYDRATASE (INVERTING)"/>
    <property type="match status" value="1"/>
</dbReference>
<dbReference type="Pfam" id="PF02719">
    <property type="entry name" value="Polysacc_synt_2"/>
    <property type="match status" value="1"/>
</dbReference>
<evidence type="ECO:0000256" key="1">
    <source>
        <dbReference type="ARBA" id="ARBA00000083"/>
    </source>
</evidence>